<keyword evidence="3" id="KW-1185">Reference proteome</keyword>
<feature type="compositionally biased region" description="Polar residues" evidence="1">
    <location>
        <begin position="156"/>
        <end position="165"/>
    </location>
</feature>
<dbReference type="STRING" id="1177755.A7A08_01952"/>
<accession>A0A1E2RYL6</accession>
<evidence type="ECO:0000256" key="1">
    <source>
        <dbReference type="SAM" id="MobiDB-lite"/>
    </source>
</evidence>
<name>A0A1E2RYL6_9HYPH</name>
<proteinExistence type="predicted"/>
<dbReference type="PROSITE" id="PS51257">
    <property type="entry name" value="PROKAR_LIPOPROTEIN"/>
    <property type="match status" value="1"/>
</dbReference>
<gene>
    <name evidence="2" type="ORF">A7A08_01952</name>
</gene>
<dbReference type="AlphaFoldDB" id="A0A1E2RYL6"/>
<dbReference type="Proteomes" id="UP000095087">
    <property type="component" value="Unassembled WGS sequence"/>
</dbReference>
<reference evidence="2 3" key="1">
    <citation type="submission" date="2016-07" db="EMBL/GenBank/DDBJ databases">
        <title>Draft genome sequence of Methyloligella halotolerans C2T (VKM B-2706T=CCUG 61687T=DSM 25045T), a halotolerant polyhydroxybutyrate accumulating methylotroph.</title>
        <authorList>
            <person name="Vasilenko O.V."/>
            <person name="Doronina N.V."/>
            <person name="Poroshina M.N."/>
            <person name="Tarlachkov S.V."/>
            <person name="Trotsenko Y.A."/>
        </authorList>
    </citation>
    <scope>NUCLEOTIDE SEQUENCE [LARGE SCALE GENOMIC DNA]</scope>
    <source>
        <strain evidence="2 3">VKM B-2706</strain>
    </source>
</reference>
<evidence type="ECO:0000313" key="2">
    <source>
        <dbReference type="EMBL" id="ODA67205.1"/>
    </source>
</evidence>
<feature type="compositionally biased region" description="Low complexity" evidence="1">
    <location>
        <begin position="141"/>
        <end position="152"/>
    </location>
</feature>
<protein>
    <submittedName>
        <fullName evidence="2">Uncharacterized protein</fullName>
    </submittedName>
</protein>
<feature type="compositionally biased region" description="Basic and acidic residues" evidence="1">
    <location>
        <begin position="96"/>
        <end position="113"/>
    </location>
</feature>
<comment type="caution">
    <text evidence="2">The sequence shown here is derived from an EMBL/GenBank/DDBJ whole genome shotgun (WGS) entry which is preliminary data.</text>
</comment>
<sequence length="205" mass="21897">MGQRLLRAGISANSRFARGVAAACLSGCVLTLGGCGGVEFQGKIFDYAGLSGERKQEDVQMSERAPLVIPPNTNHLPPPGSGPATPASWPTNPEVAAREAEQQRREEEKKTAETQDALNPYAGKPTLLDKLFGRDKEETAEVAAVPEPDPSASIPPVNSRSQGAPQRNAYKPPTEGPTPLTRDEEEEEPKASTYQSVNDGSYRGL</sequence>
<evidence type="ECO:0000313" key="3">
    <source>
        <dbReference type="Proteomes" id="UP000095087"/>
    </source>
</evidence>
<feature type="region of interest" description="Disordered" evidence="1">
    <location>
        <begin position="68"/>
        <end position="205"/>
    </location>
</feature>
<dbReference type="EMBL" id="MASI01000004">
    <property type="protein sequence ID" value="ODA67205.1"/>
    <property type="molecule type" value="Genomic_DNA"/>
</dbReference>
<organism evidence="2 3">
    <name type="scientific">Methyloligella halotolerans</name>
    <dbReference type="NCBI Taxonomy" id="1177755"/>
    <lineage>
        <taxon>Bacteria</taxon>
        <taxon>Pseudomonadati</taxon>
        <taxon>Pseudomonadota</taxon>
        <taxon>Alphaproteobacteria</taxon>
        <taxon>Hyphomicrobiales</taxon>
        <taxon>Hyphomicrobiaceae</taxon>
        <taxon>Methyloligella</taxon>
    </lineage>
</organism>